<keyword evidence="1" id="KW-0472">Membrane</keyword>
<proteinExistence type="predicted"/>
<dbReference type="InterPro" id="IPR013595">
    <property type="entry name" value="Pept_S33_TAP-like_C"/>
</dbReference>
<organism evidence="3 4">
    <name type="scientific">Streptomyces tunisiensis</name>
    <dbReference type="NCBI Taxonomy" id="948699"/>
    <lineage>
        <taxon>Bacteria</taxon>
        <taxon>Bacillati</taxon>
        <taxon>Actinomycetota</taxon>
        <taxon>Actinomycetes</taxon>
        <taxon>Kitasatosporales</taxon>
        <taxon>Streptomycetaceae</taxon>
        <taxon>Streptomyces</taxon>
    </lineage>
</organism>
<dbReference type="EMBL" id="BAABBU010000018">
    <property type="protein sequence ID" value="GAA4142281.1"/>
    <property type="molecule type" value="Genomic_DNA"/>
</dbReference>
<keyword evidence="1" id="KW-0812">Transmembrane</keyword>
<protein>
    <recommendedName>
        <fullName evidence="2">Peptidase S33 tripeptidyl aminopeptidase-like C-terminal domain-containing protein</fullName>
    </recommendedName>
</protein>
<keyword evidence="4" id="KW-1185">Reference proteome</keyword>
<feature type="transmembrane region" description="Helical" evidence="1">
    <location>
        <begin position="12"/>
        <end position="32"/>
    </location>
</feature>
<comment type="caution">
    <text evidence="3">The sequence shown here is derived from an EMBL/GenBank/DDBJ whole genome shotgun (WGS) entry which is preliminary data.</text>
</comment>
<evidence type="ECO:0000313" key="3">
    <source>
        <dbReference type="EMBL" id="GAA4142281.1"/>
    </source>
</evidence>
<gene>
    <name evidence="3" type="ORF">GCM10022285_43830</name>
</gene>
<sequence length="470" mass="50673">MLIRHLGEVKAARWFAGVAALAAVIIAAFFLYQPHERQTDAEQSTAPKPSTPRACAGKTVRCHLLSTGIWAVVYAPLQGAGASQASAGPMPEQRDGLVFWDPGGPGLSPLDVGIARSLLPSWLKNVTVAMLVEPWSVHEVSPRCLKSLANVSAGGELSDQQVKDWPDQFKDSCDADLYRLDRTEYEKSFKELGRKEGSISGIYAQSFGAVRASAVMPELKRTGGWAVMDAPAPPPGTLATTLMSERSLALEEGLQDIMGCTSSDASTHCQKDLHRKLREMGSDITTSTGLAGGAEEYDRMTALFSLSNNMESNAKPLREILTNWPKLSTIDQEVINSGSYAFTRRHGDNQVLPDFAGYIANLCPAYNGWGVGAGSQEKNPLGAALSRMHYACSVMPGDEDSSWTLPEAKDAPSLLLLENSRDPVTPPSAASAWAKKYPDADRLRYEYLGHTKSPEKLAEDISAWVAGASS</sequence>
<evidence type="ECO:0000313" key="4">
    <source>
        <dbReference type="Proteomes" id="UP001501845"/>
    </source>
</evidence>
<dbReference type="RefSeq" id="WP_346157292.1">
    <property type="nucleotide sequence ID" value="NZ_BAABBU010000018.1"/>
</dbReference>
<dbReference type="Pfam" id="PF08386">
    <property type="entry name" value="Abhydrolase_4"/>
    <property type="match status" value="1"/>
</dbReference>
<reference evidence="4" key="1">
    <citation type="journal article" date="2019" name="Int. J. Syst. Evol. Microbiol.">
        <title>The Global Catalogue of Microorganisms (GCM) 10K type strain sequencing project: providing services to taxonomists for standard genome sequencing and annotation.</title>
        <authorList>
            <consortium name="The Broad Institute Genomics Platform"/>
            <consortium name="The Broad Institute Genome Sequencing Center for Infectious Disease"/>
            <person name="Wu L."/>
            <person name="Ma J."/>
        </authorList>
    </citation>
    <scope>NUCLEOTIDE SEQUENCE [LARGE SCALE GENOMIC DNA]</scope>
    <source>
        <strain evidence="4">JCM 17589</strain>
    </source>
</reference>
<keyword evidence="1" id="KW-1133">Transmembrane helix</keyword>
<name>A0ABP7YW76_9ACTN</name>
<dbReference type="InterPro" id="IPR029058">
    <property type="entry name" value="AB_hydrolase_fold"/>
</dbReference>
<dbReference type="Proteomes" id="UP001501845">
    <property type="component" value="Unassembled WGS sequence"/>
</dbReference>
<feature type="domain" description="Peptidase S33 tripeptidyl aminopeptidase-like C-terminal" evidence="2">
    <location>
        <begin position="382"/>
        <end position="453"/>
    </location>
</feature>
<evidence type="ECO:0000259" key="2">
    <source>
        <dbReference type="Pfam" id="PF08386"/>
    </source>
</evidence>
<accession>A0ABP7YW76</accession>
<dbReference type="SUPFAM" id="SSF53474">
    <property type="entry name" value="alpha/beta-Hydrolases"/>
    <property type="match status" value="1"/>
</dbReference>
<evidence type="ECO:0000256" key="1">
    <source>
        <dbReference type="SAM" id="Phobius"/>
    </source>
</evidence>